<dbReference type="Pfam" id="PF00441">
    <property type="entry name" value="Acyl-CoA_dh_1"/>
    <property type="match status" value="1"/>
</dbReference>
<evidence type="ECO:0000256" key="2">
    <source>
        <dbReference type="ARBA" id="ARBA00009347"/>
    </source>
</evidence>
<name>A0ABX2N2Y3_9SPHN</name>
<dbReference type="PANTHER" id="PTHR43884:SF20">
    <property type="entry name" value="ACYL-COA DEHYDROGENASE FADE28"/>
    <property type="match status" value="1"/>
</dbReference>
<comment type="caution">
    <text evidence="8">The sequence shown here is derived from an EMBL/GenBank/DDBJ whole genome shotgun (WGS) entry which is preliminary data.</text>
</comment>
<evidence type="ECO:0000256" key="3">
    <source>
        <dbReference type="ARBA" id="ARBA00022630"/>
    </source>
</evidence>
<accession>A0ABX2N2Y3</accession>
<gene>
    <name evidence="8" type="ORF">HUO14_09140</name>
</gene>
<evidence type="ECO:0000259" key="7">
    <source>
        <dbReference type="Pfam" id="PF02771"/>
    </source>
</evidence>
<dbReference type="Pfam" id="PF02771">
    <property type="entry name" value="Acyl-CoA_dh_N"/>
    <property type="match status" value="1"/>
</dbReference>
<dbReference type="InterPro" id="IPR036250">
    <property type="entry name" value="AcylCo_DH-like_C"/>
</dbReference>
<dbReference type="EMBL" id="JABWMH010000003">
    <property type="protein sequence ID" value="NVD28067.1"/>
    <property type="molecule type" value="Genomic_DNA"/>
</dbReference>
<evidence type="ECO:0000313" key="8">
    <source>
        <dbReference type="EMBL" id="NVD28067.1"/>
    </source>
</evidence>
<protein>
    <submittedName>
        <fullName evidence="8">Acyl-CoA/acyl-ACP dehydrogenase</fullName>
    </submittedName>
</protein>
<keyword evidence="4" id="KW-0274">FAD</keyword>
<keyword evidence="3" id="KW-0285">Flavoprotein</keyword>
<dbReference type="InterPro" id="IPR009100">
    <property type="entry name" value="AcylCoA_DH/oxidase_NM_dom_sf"/>
</dbReference>
<dbReference type="Gene3D" id="1.10.540.10">
    <property type="entry name" value="Acyl-CoA dehydrogenase/oxidase, N-terminal domain"/>
    <property type="match status" value="1"/>
</dbReference>
<reference evidence="8 9" key="1">
    <citation type="submission" date="2020-06" db="EMBL/GenBank/DDBJ databases">
        <authorList>
            <person name="Kim S.-J."/>
            <person name="Park S.-J."/>
        </authorList>
    </citation>
    <scope>NUCLEOTIDE SEQUENCE [LARGE SCALE GENOMIC DNA]</scope>
    <source>
        <strain evidence="8 9">SW-151</strain>
    </source>
</reference>
<proteinExistence type="inferred from homology"/>
<feature type="domain" description="Acyl-CoA dehydrogenase/oxidase C-terminal" evidence="6">
    <location>
        <begin position="241"/>
        <end position="369"/>
    </location>
</feature>
<keyword evidence="5" id="KW-0560">Oxidoreductase</keyword>
<dbReference type="Gene3D" id="1.20.140.10">
    <property type="entry name" value="Butyryl-CoA Dehydrogenase, subunit A, domain 3"/>
    <property type="match status" value="1"/>
</dbReference>
<dbReference type="InterPro" id="IPR009075">
    <property type="entry name" value="AcylCo_DH/oxidase_C"/>
</dbReference>
<organism evidence="8 9">
    <name type="scientific">Parasphingorhabdus flavimaris</name>
    <dbReference type="NCBI Taxonomy" id="266812"/>
    <lineage>
        <taxon>Bacteria</taxon>
        <taxon>Pseudomonadati</taxon>
        <taxon>Pseudomonadota</taxon>
        <taxon>Alphaproteobacteria</taxon>
        <taxon>Sphingomonadales</taxon>
        <taxon>Sphingomonadaceae</taxon>
        <taxon>Parasphingorhabdus</taxon>
    </lineage>
</organism>
<evidence type="ECO:0000259" key="6">
    <source>
        <dbReference type="Pfam" id="PF00441"/>
    </source>
</evidence>
<dbReference type="Proteomes" id="UP000652427">
    <property type="component" value="Unassembled WGS sequence"/>
</dbReference>
<evidence type="ECO:0000313" key="9">
    <source>
        <dbReference type="Proteomes" id="UP000652427"/>
    </source>
</evidence>
<dbReference type="SUPFAM" id="SSF47203">
    <property type="entry name" value="Acyl-CoA dehydrogenase C-terminal domain-like"/>
    <property type="match status" value="1"/>
</dbReference>
<sequence>MDNLGTIGTTEEQIELMDVATNFCRDKSPIDKVRGMIDDDLGYDPDIWREIGELGWLAIAIPEAHDGVGLSMAEVVPIAEQMGRNLMSNPFGSTTLAAQALLAGGSEAQQAAWLPKIAAGAAATLALREDNGDWDLSNIEAAGTVSGDSVSLSGKKQLVLWADSAELIIASVKIDGAVRFALIERSALSDNAMRRETVIDETARSYEVTLDGVTVSTDALFDAGRTRETLEKIELAAGLIHAAEMTGGAQSVIDYTVEYLKTRKQFGKIIGSYQALKHPTVNNYVEYEKARTHLYSAAHSWGEQGRGEVAVRMAAAQSHSSYSTAADRAIQFHGGFGFTHDCDAQLHRRKAILSGALIGDAAYQRSKLANLLFD</sequence>
<dbReference type="InterPro" id="IPR013786">
    <property type="entry name" value="AcylCoA_DH/ox_N"/>
</dbReference>
<evidence type="ECO:0000256" key="4">
    <source>
        <dbReference type="ARBA" id="ARBA00022827"/>
    </source>
</evidence>
<keyword evidence="9" id="KW-1185">Reference proteome</keyword>
<evidence type="ECO:0000256" key="5">
    <source>
        <dbReference type="ARBA" id="ARBA00023002"/>
    </source>
</evidence>
<comment type="cofactor">
    <cofactor evidence="1">
        <name>FAD</name>
        <dbReference type="ChEBI" id="CHEBI:57692"/>
    </cofactor>
</comment>
<evidence type="ECO:0000256" key="1">
    <source>
        <dbReference type="ARBA" id="ARBA00001974"/>
    </source>
</evidence>
<dbReference type="SUPFAM" id="SSF56645">
    <property type="entry name" value="Acyl-CoA dehydrogenase NM domain-like"/>
    <property type="match status" value="1"/>
</dbReference>
<dbReference type="InterPro" id="IPR037069">
    <property type="entry name" value="AcylCoA_DH/ox_N_sf"/>
</dbReference>
<feature type="domain" description="Acyl-CoA dehydrogenase/oxidase N-terminal" evidence="7">
    <location>
        <begin position="10"/>
        <end position="120"/>
    </location>
</feature>
<comment type="similarity">
    <text evidence="2">Belongs to the acyl-CoA dehydrogenase family.</text>
</comment>
<dbReference type="PANTHER" id="PTHR43884">
    <property type="entry name" value="ACYL-COA DEHYDROGENASE"/>
    <property type="match status" value="1"/>
</dbReference>